<organism evidence="1">
    <name type="scientific">bioreactor metagenome</name>
    <dbReference type="NCBI Taxonomy" id="1076179"/>
    <lineage>
        <taxon>unclassified sequences</taxon>
        <taxon>metagenomes</taxon>
        <taxon>ecological metagenomes</taxon>
    </lineage>
</organism>
<evidence type="ECO:0008006" key="2">
    <source>
        <dbReference type="Google" id="ProtNLM"/>
    </source>
</evidence>
<reference evidence="1" key="1">
    <citation type="submission" date="2019-08" db="EMBL/GenBank/DDBJ databases">
        <authorList>
            <person name="Kucharzyk K."/>
            <person name="Murdoch R.W."/>
            <person name="Higgins S."/>
            <person name="Loffler F."/>
        </authorList>
    </citation>
    <scope>NUCLEOTIDE SEQUENCE</scope>
</reference>
<accession>A0A645I7L2</accession>
<name>A0A645I7L2_9ZZZZ</name>
<dbReference type="AlphaFoldDB" id="A0A645I7L2"/>
<dbReference type="SUPFAM" id="SSF53822">
    <property type="entry name" value="Periplasmic binding protein-like I"/>
    <property type="match status" value="1"/>
</dbReference>
<sequence>MAAIDKAGTTDRAKIAEAIRATNNFPGVIGETSFDQRGENTLKLITTFISENGKWIPYYKSTIKVVDMKLVKQ</sequence>
<comment type="caution">
    <text evidence="1">The sequence shown here is derived from an EMBL/GenBank/DDBJ whole genome shotgun (WGS) entry which is preliminary data.</text>
</comment>
<gene>
    <name evidence="1" type="ORF">SDC9_194849</name>
</gene>
<evidence type="ECO:0000313" key="1">
    <source>
        <dbReference type="EMBL" id="MPN47248.1"/>
    </source>
</evidence>
<dbReference type="EMBL" id="VSSQ01108603">
    <property type="protein sequence ID" value="MPN47248.1"/>
    <property type="molecule type" value="Genomic_DNA"/>
</dbReference>
<dbReference type="InterPro" id="IPR028082">
    <property type="entry name" value="Peripla_BP_I"/>
</dbReference>
<protein>
    <recommendedName>
        <fullName evidence="2">Leucine-binding protein domain-containing protein</fullName>
    </recommendedName>
</protein>
<dbReference type="Gene3D" id="3.40.50.2300">
    <property type="match status" value="1"/>
</dbReference>
<proteinExistence type="predicted"/>